<dbReference type="PROSITE" id="PS50977">
    <property type="entry name" value="HTH_TETR_2"/>
    <property type="match status" value="1"/>
</dbReference>
<feature type="DNA-binding region" description="H-T-H motif" evidence="2">
    <location>
        <begin position="36"/>
        <end position="55"/>
    </location>
</feature>
<dbReference type="InterPro" id="IPR001647">
    <property type="entry name" value="HTH_TetR"/>
</dbReference>
<evidence type="ECO:0000313" key="5">
    <source>
        <dbReference type="Proteomes" id="UP000077885"/>
    </source>
</evidence>
<dbReference type="PANTHER" id="PTHR43479:SF7">
    <property type="entry name" value="TETR-FAMILY TRANSCRIPTIONAL REGULATOR"/>
    <property type="match status" value="1"/>
</dbReference>
<dbReference type="OrthoDB" id="9798857at2"/>
<organism evidence="4 5">
    <name type="scientific">Eikenella longinqua</name>
    <dbReference type="NCBI Taxonomy" id="1795827"/>
    <lineage>
        <taxon>Bacteria</taxon>
        <taxon>Pseudomonadati</taxon>
        <taxon>Pseudomonadota</taxon>
        <taxon>Betaproteobacteria</taxon>
        <taxon>Neisseriales</taxon>
        <taxon>Neisseriaceae</taxon>
        <taxon>Eikenella</taxon>
    </lineage>
</organism>
<dbReference type="PANTHER" id="PTHR43479">
    <property type="entry name" value="ACREF/ENVCD OPERON REPRESSOR-RELATED"/>
    <property type="match status" value="1"/>
</dbReference>
<reference evidence="5" key="1">
    <citation type="submission" date="2016-05" db="EMBL/GenBank/DDBJ databases">
        <title>Draft genome of Corynebacterium afermentans subsp. afermentans LCDC 88199T.</title>
        <authorList>
            <person name="Bernier A.-M."/>
            <person name="Bernard K."/>
        </authorList>
    </citation>
    <scope>NUCLEOTIDE SEQUENCE [LARGE SCALE GENOMIC DNA]</scope>
    <source>
        <strain evidence="5">NML02-A-017</strain>
    </source>
</reference>
<protein>
    <recommendedName>
        <fullName evidence="3">HTH tetR-type domain-containing protein</fullName>
    </recommendedName>
</protein>
<dbReference type="SUPFAM" id="SSF46689">
    <property type="entry name" value="Homeodomain-like"/>
    <property type="match status" value="1"/>
</dbReference>
<dbReference type="Gene3D" id="1.10.357.10">
    <property type="entry name" value="Tetracycline Repressor, domain 2"/>
    <property type="match status" value="1"/>
</dbReference>
<dbReference type="Proteomes" id="UP000077885">
    <property type="component" value="Unassembled WGS sequence"/>
</dbReference>
<name>A0A1A9RVF7_9NEIS</name>
<accession>A0A1A9RVF7</accession>
<evidence type="ECO:0000259" key="3">
    <source>
        <dbReference type="PROSITE" id="PS50977"/>
    </source>
</evidence>
<dbReference type="Pfam" id="PF00440">
    <property type="entry name" value="TetR_N"/>
    <property type="match status" value="1"/>
</dbReference>
<feature type="domain" description="HTH tetR-type" evidence="3">
    <location>
        <begin position="13"/>
        <end position="73"/>
    </location>
</feature>
<dbReference type="InterPro" id="IPR009057">
    <property type="entry name" value="Homeodomain-like_sf"/>
</dbReference>
<evidence type="ECO:0000256" key="1">
    <source>
        <dbReference type="ARBA" id="ARBA00023125"/>
    </source>
</evidence>
<sequence length="191" mass="22661">MADTETRTDPRIIKTHRAIREAFIELLHEKPFAQISVQDILERAPVNRSTFYKYYSGKSDLAGKMIADFKAEYSVIILTRFQASSFDVFLSVMPEASEWIHSRRRLILALWKVDTRRHHLYRDMHGLIKQQFLRFVRRHPKADPNKDWDYQADMLATMILGSMDYFFSRDLPLRLPEIRKAWAEMSELLLP</sequence>
<dbReference type="STRING" id="1795827.A7P95_09770"/>
<dbReference type="InterPro" id="IPR050624">
    <property type="entry name" value="HTH-type_Tx_Regulator"/>
</dbReference>
<proteinExistence type="predicted"/>
<keyword evidence="1 2" id="KW-0238">DNA-binding</keyword>
<dbReference type="GO" id="GO:0003677">
    <property type="term" value="F:DNA binding"/>
    <property type="evidence" value="ECO:0007669"/>
    <property type="project" value="UniProtKB-UniRule"/>
</dbReference>
<dbReference type="EMBL" id="LXSL01000030">
    <property type="protein sequence ID" value="OAM26454.1"/>
    <property type="molecule type" value="Genomic_DNA"/>
</dbReference>
<keyword evidence="5" id="KW-1185">Reference proteome</keyword>
<dbReference type="RefSeq" id="WP_067594664.1">
    <property type="nucleotide sequence ID" value="NZ_LXSL01000030.1"/>
</dbReference>
<dbReference type="AlphaFoldDB" id="A0A1A9RVF7"/>
<evidence type="ECO:0000313" key="4">
    <source>
        <dbReference type="EMBL" id="OAM26454.1"/>
    </source>
</evidence>
<gene>
    <name evidence="4" type="ORF">A7P95_09770</name>
</gene>
<comment type="caution">
    <text evidence="4">The sequence shown here is derived from an EMBL/GenBank/DDBJ whole genome shotgun (WGS) entry which is preliminary data.</text>
</comment>
<evidence type="ECO:0000256" key="2">
    <source>
        <dbReference type="PROSITE-ProRule" id="PRU00335"/>
    </source>
</evidence>